<dbReference type="PROSITE" id="PS00726">
    <property type="entry name" value="AP_NUCLEASE_F1_1"/>
    <property type="match status" value="1"/>
</dbReference>
<dbReference type="PANTHER" id="PTHR43250:SF2">
    <property type="entry name" value="EXODEOXYRIBONUCLEASE III"/>
    <property type="match status" value="1"/>
</dbReference>
<keyword evidence="4 6" id="KW-0460">Magnesium</keyword>
<feature type="active site" evidence="5">
    <location>
        <position position="104"/>
    </location>
</feature>
<dbReference type="PROSITE" id="PS51435">
    <property type="entry name" value="AP_NUCLEASE_F1_4"/>
    <property type="match status" value="1"/>
</dbReference>
<evidence type="ECO:0000256" key="6">
    <source>
        <dbReference type="PIRSR" id="PIRSR604808-2"/>
    </source>
</evidence>
<evidence type="ECO:0000313" key="9">
    <source>
        <dbReference type="EMBL" id="VFJ50859.1"/>
    </source>
</evidence>
<dbReference type="Pfam" id="PF03372">
    <property type="entry name" value="Exo_endo_phos"/>
    <property type="match status" value="1"/>
</dbReference>
<dbReference type="CDD" id="cd09086">
    <property type="entry name" value="ExoIII-like_AP-endo"/>
    <property type="match status" value="1"/>
</dbReference>
<dbReference type="GO" id="GO:0008311">
    <property type="term" value="F:double-stranded DNA 3'-5' DNA exonuclease activity"/>
    <property type="evidence" value="ECO:0007669"/>
    <property type="project" value="InterPro"/>
</dbReference>
<feature type="binding site" evidence="6">
    <location>
        <position position="147"/>
    </location>
    <ligand>
        <name>Mg(2+)</name>
        <dbReference type="ChEBI" id="CHEBI:18420"/>
        <label>1</label>
    </ligand>
</feature>
<dbReference type="AlphaFoldDB" id="A0A450SDZ7"/>
<proteinExistence type="inferred from homology"/>
<dbReference type="InterPro" id="IPR036691">
    <property type="entry name" value="Endo/exonu/phosph_ase_sf"/>
</dbReference>
<evidence type="ECO:0000256" key="3">
    <source>
        <dbReference type="ARBA" id="ARBA00022801"/>
    </source>
</evidence>
<organism evidence="9">
    <name type="scientific">Candidatus Kentrum sp. DK</name>
    <dbReference type="NCBI Taxonomy" id="2126562"/>
    <lineage>
        <taxon>Bacteria</taxon>
        <taxon>Pseudomonadati</taxon>
        <taxon>Pseudomonadota</taxon>
        <taxon>Gammaproteobacteria</taxon>
        <taxon>Candidatus Kentrum</taxon>
    </lineage>
</organism>
<feature type="active site" description="Proton donor/acceptor" evidence="5">
    <location>
        <position position="145"/>
    </location>
</feature>
<keyword evidence="6" id="KW-0464">Manganese</keyword>
<dbReference type="InterPro" id="IPR037493">
    <property type="entry name" value="ExoIII-like"/>
</dbReference>
<feature type="domain" description="Endonuclease/exonuclease/phosphatase" evidence="8">
    <location>
        <begin position="4"/>
        <end position="249"/>
    </location>
</feature>
<keyword evidence="2 6" id="KW-0479">Metal-binding</keyword>
<dbReference type="Gene3D" id="3.60.10.10">
    <property type="entry name" value="Endonuclease/exonuclease/phosphatase"/>
    <property type="match status" value="1"/>
</dbReference>
<dbReference type="InterPro" id="IPR005135">
    <property type="entry name" value="Endo/exonuclease/phosphatase"/>
</dbReference>
<evidence type="ECO:0000256" key="5">
    <source>
        <dbReference type="PIRSR" id="PIRSR604808-1"/>
    </source>
</evidence>
<dbReference type="InterPro" id="IPR004808">
    <property type="entry name" value="AP_endonuc_1"/>
</dbReference>
<evidence type="ECO:0000256" key="1">
    <source>
        <dbReference type="ARBA" id="ARBA00007092"/>
    </source>
</evidence>
<dbReference type="GO" id="GO:0006281">
    <property type="term" value="P:DNA repair"/>
    <property type="evidence" value="ECO:0007669"/>
    <property type="project" value="InterPro"/>
</dbReference>
<comment type="similarity">
    <text evidence="1">Belongs to the DNA repair enzymes AP/ExoA family.</text>
</comment>
<protein>
    <submittedName>
        <fullName evidence="9">Exodeoxyribonuclease III</fullName>
    </submittedName>
</protein>
<dbReference type="GO" id="GO:0004519">
    <property type="term" value="F:endonuclease activity"/>
    <property type="evidence" value="ECO:0007669"/>
    <property type="project" value="InterPro"/>
</dbReference>
<dbReference type="NCBIfam" id="TIGR00195">
    <property type="entry name" value="exoDNase_III"/>
    <property type="match status" value="1"/>
</dbReference>
<dbReference type="GO" id="GO:0003677">
    <property type="term" value="F:DNA binding"/>
    <property type="evidence" value="ECO:0007669"/>
    <property type="project" value="InterPro"/>
</dbReference>
<feature type="binding site" evidence="6">
    <location>
        <position position="248"/>
    </location>
    <ligand>
        <name>Mg(2+)</name>
        <dbReference type="ChEBI" id="CHEBI:18420"/>
        <label>1</label>
    </ligand>
</feature>
<accession>A0A450SDZ7</accession>
<reference evidence="9" key="1">
    <citation type="submission" date="2019-02" db="EMBL/GenBank/DDBJ databases">
        <authorList>
            <person name="Gruber-Vodicka R. H."/>
            <person name="Seah K. B. B."/>
        </authorList>
    </citation>
    <scope>NUCLEOTIDE SEQUENCE</scope>
    <source>
        <strain evidence="9">BECK_DK161</strain>
    </source>
</reference>
<feature type="active site" description="Proton acceptor" evidence="5">
    <location>
        <position position="249"/>
    </location>
</feature>
<dbReference type="EMBL" id="CAADEY010000030">
    <property type="protein sequence ID" value="VFJ50859.1"/>
    <property type="molecule type" value="Genomic_DNA"/>
</dbReference>
<feature type="binding site" evidence="6">
    <location>
        <position position="34"/>
    </location>
    <ligand>
        <name>Mg(2+)</name>
        <dbReference type="ChEBI" id="CHEBI:18420"/>
        <label>1</label>
    </ligand>
</feature>
<feature type="binding site" evidence="6">
    <location>
        <position position="7"/>
    </location>
    <ligand>
        <name>Mg(2+)</name>
        <dbReference type="ChEBI" id="CHEBI:18420"/>
        <label>1</label>
    </ligand>
</feature>
<dbReference type="NCBIfam" id="TIGR00633">
    <property type="entry name" value="xth"/>
    <property type="match status" value="1"/>
</dbReference>
<evidence type="ECO:0000256" key="7">
    <source>
        <dbReference type="PIRSR" id="PIRSR604808-3"/>
    </source>
</evidence>
<dbReference type="PANTHER" id="PTHR43250">
    <property type="entry name" value="EXODEOXYRIBONUCLEASE III"/>
    <property type="match status" value="1"/>
</dbReference>
<dbReference type="SUPFAM" id="SSF56219">
    <property type="entry name" value="DNase I-like"/>
    <property type="match status" value="1"/>
</dbReference>
<feature type="site" description="Interaction with DNA substrate" evidence="7">
    <location>
        <position position="249"/>
    </location>
</feature>
<gene>
    <name evidence="9" type="ORF">BECKDK2373C_GA0170839_103021</name>
</gene>
<sequence length="261" mass="29117">MRVATWNINGLRARLAYLLDWLADRQPDLVGLQELKMTDEAFPAQAFEELGYRVLTHGQKAWNGVAILSRGPVEATCIGLPGQEAMGARLLSAAAGPLSFTTVYVPNGKDLAHEDFARKLHWLDDLAGYLEGLISRQPLAIVCGDLNLCPGPLDSWGGEAFEGRIFHTEEERVRFQRLRALGLMDVYRESFPEGREFSWWDYRAGSFPRGRGLRIDFLLATPGVHAGLSSVFIDREYRKKRNDLTASDHAPVVAEFVVGES</sequence>
<evidence type="ECO:0000256" key="4">
    <source>
        <dbReference type="ARBA" id="ARBA00022842"/>
    </source>
</evidence>
<evidence type="ECO:0000259" key="8">
    <source>
        <dbReference type="Pfam" id="PF03372"/>
    </source>
</evidence>
<comment type="cofactor">
    <cofactor evidence="6">
        <name>Mg(2+)</name>
        <dbReference type="ChEBI" id="CHEBI:18420"/>
    </cofactor>
    <cofactor evidence="6">
        <name>Mn(2+)</name>
        <dbReference type="ChEBI" id="CHEBI:29035"/>
    </cofactor>
    <text evidence="6">Probably binds two magnesium or manganese ions per subunit.</text>
</comment>
<name>A0A450SDZ7_9GAMM</name>
<dbReference type="GO" id="GO:0046872">
    <property type="term" value="F:metal ion binding"/>
    <property type="evidence" value="ECO:0007669"/>
    <property type="project" value="UniProtKB-KW"/>
</dbReference>
<feature type="site" description="Transition state stabilizer" evidence="7">
    <location>
        <position position="147"/>
    </location>
</feature>
<dbReference type="InterPro" id="IPR020847">
    <property type="entry name" value="AP_endonuclease_F1_BS"/>
</dbReference>
<feature type="binding site" evidence="6">
    <location>
        <position position="145"/>
    </location>
    <ligand>
        <name>Mg(2+)</name>
        <dbReference type="ChEBI" id="CHEBI:18420"/>
        <label>1</label>
    </ligand>
</feature>
<feature type="binding site" evidence="6">
    <location>
        <position position="249"/>
    </location>
    <ligand>
        <name>Mg(2+)</name>
        <dbReference type="ChEBI" id="CHEBI:18420"/>
        <label>1</label>
    </ligand>
</feature>
<feature type="site" description="Important for catalytic activity" evidence="7">
    <location>
        <position position="216"/>
    </location>
</feature>
<evidence type="ECO:0000256" key="2">
    <source>
        <dbReference type="ARBA" id="ARBA00022723"/>
    </source>
</evidence>
<keyword evidence="3" id="KW-0378">Hydrolase</keyword>